<name>A0A226CWZ2_FOLCA</name>
<evidence type="ECO:0000313" key="3">
    <source>
        <dbReference type="Proteomes" id="UP000198287"/>
    </source>
</evidence>
<proteinExistence type="predicted"/>
<protein>
    <submittedName>
        <fullName evidence="2">Uncharacterized protein</fullName>
    </submittedName>
</protein>
<feature type="compositionally biased region" description="Polar residues" evidence="1">
    <location>
        <begin position="124"/>
        <end position="135"/>
    </location>
</feature>
<comment type="caution">
    <text evidence="2">The sequence shown here is derived from an EMBL/GenBank/DDBJ whole genome shotgun (WGS) entry which is preliminary data.</text>
</comment>
<evidence type="ECO:0000313" key="2">
    <source>
        <dbReference type="EMBL" id="OXA37489.1"/>
    </source>
</evidence>
<feature type="region of interest" description="Disordered" evidence="1">
    <location>
        <begin position="114"/>
        <end position="153"/>
    </location>
</feature>
<evidence type="ECO:0000256" key="1">
    <source>
        <dbReference type="SAM" id="MobiDB-lite"/>
    </source>
</evidence>
<accession>A0A226CWZ2</accession>
<dbReference type="AlphaFoldDB" id="A0A226CWZ2"/>
<sequence>MLLILIKQEVFKRNGPMCAAGNVPEDDHHVVPDFDHSGIGQLTMETIKLIPGVMSLFCLKLHPHKLPPTPHHPNYRDLLTHMMIRNDVRKAAGGESCPNEISIEMDCDQGHAVLQRTGSKKSQNRTDSGTLNFDDTQSEDLSRRTKSLSRVATGTSRMLSVDKDKIDHNSCEVTNPPPKLVCYKTYHHFELGTYNTHVDRNQLKIEGSERDVPQEEVFFY</sequence>
<dbReference type="Proteomes" id="UP000198287">
    <property type="component" value="Unassembled WGS sequence"/>
</dbReference>
<keyword evidence="3" id="KW-1185">Reference proteome</keyword>
<gene>
    <name evidence="2" type="ORF">Fcan01_27743</name>
</gene>
<dbReference type="EMBL" id="LNIX01000056">
    <property type="protein sequence ID" value="OXA37489.1"/>
    <property type="molecule type" value="Genomic_DNA"/>
</dbReference>
<organism evidence="2 3">
    <name type="scientific">Folsomia candida</name>
    <name type="common">Springtail</name>
    <dbReference type="NCBI Taxonomy" id="158441"/>
    <lineage>
        <taxon>Eukaryota</taxon>
        <taxon>Metazoa</taxon>
        <taxon>Ecdysozoa</taxon>
        <taxon>Arthropoda</taxon>
        <taxon>Hexapoda</taxon>
        <taxon>Collembola</taxon>
        <taxon>Entomobryomorpha</taxon>
        <taxon>Isotomoidea</taxon>
        <taxon>Isotomidae</taxon>
        <taxon>Proisotominae</taxon>
        <taxon>Folsomia</taxon>
    </lineage>
</organism>
<reference evidence="2 3" key="1">
    <citation type="submission" date="2015-12" db="EMBL/GenBank/DDBJ databases">
        <title>The genome of Folsomia candida.</title>
        <authorList>
            <person name="Faddeeva A."/>
            <person name="Derks M.F."/>
            <person name="Anvar Y."/>
            <person name="Smit S."/>
            <person name="Van Straalen N."/>
            <person name="Roelofs D."/>
        </authorList>
    </citation>
    <scope>NUCLEOTIDE SEQUENCE [LARGE SCALE GENOMIC DNA]</scope>
    <source>
        <strain evidence="2 3">VU population</strain>
        <tissue evidence="2">Whole body</tissue>
    </source>
</reference>